<evidence type="ECO:0000313" key="3">
    <source>
        <dbReference type="Proteomes" id="UP001501251"/>
    </source>
</evidence>
<dbReference type="SUPFAM" id="SSF47413">
    <property type="entry name" value="lambda repressor-like DNA-binding domains"/>
    <property type="match status" value="1"/>
</dbReference>
<dbReference type="Gene3D" id="1.10.260.40">
    <property type="entry name" value="lambda repressor-like DNA-binding domains"/>
    <property type="match status" value="1"/>
</dbReference>
<dbReference type="Pfam" id="PF13560">
    <property type="entry name" value="HTH_31"/>
    <property type="match status" value="1"/>
</dbReference>
<reference evidence="3" key="1">
    <citation type="journal article" date="2019" name="Int. J. Syst. Evol. Microbiol.">
        <title>The Global Catalogue of Microorganisms (GCM) 10K type strain sequencing project: providing services to taxonomists for standard genome sequencing and annotation.</title>
        <authorList>
            <consortium name="The Broad Institute Genomics Platform"/>
            <consortium name="The Broad Institute Genome Sequencing Center for Infectious Disease"/>
            <person name="Wu L."/>
            <person name="Ma J."/>
        </authorList>
    </citation>
    <scope>NUCLEOTIDE SEQUENCE [LARGE SCALE GENOMIC DNA]</scope>
    <source>
        <strain evidence="3">JCM 17388</strain>
    </source>
</reference>
<evidence type="ECO:0000313" key="2">
    <source>
        <dbReference type="EMBL" id="GAA4198891.1"/>
    </source>
</evidence>
<dbReference type="InterPro" id="IPR010982">
    <property type="entry name" value="Lambda_DNA-bd_dom_sf"/>
</dbReference>
<gene>
    <name evidence="2" type="ORF">GCM10022252_49990</name>
</gene>
<keyword evidence="3" id="KW-1185">Reference proteome</keyword>
<feature type="domain" description="HTH cro/C1-type" evidence="1">
    <location>
        <begin position="37"/>
        <end position="84"/>
    </location>
</feature>
<proteinExistence type="predicted"/>
<dbReference type="PANTHER" id="PTHR35010">
    <property type="entry name" value="BLL4672 PROTEIN-RELATED"/>
    <property type="match status" value="1"/>
</dbReference>
<dbReference type="Proteomes" id="UP001501251">
    <property type="component" value="Unassembled WGS sequence"/>
</dbReference>
<sequence length="287" mass="31905">MDNGRRNLLGEFLRARREATSPAQVGFLHAPSCRTPGLRREEVAMLAGVSASYYIRLEQGRERNPSAQVLGALARVLCLEPDTAAHLYSLAHPGVRPRAEIGAVDRVSPSLLRLMRLCPDTPAMVIGRRLDVLAVNPMIEALYEGVTHFDNCLRMIYLNPRAADFYPDWEKTARSKTAQLRSAVAADPDDPYLHGLVEELTVHSEEFRHIWARHEVHTCGDEAKEVRHPTLGDLTLSWEVLSASGTGQRFVVFTAEPESDSDRALRELAATVAQRAVTETVRPPARL</sequence>
<dbReference type="SMART" id="SM00530">
    <property type="entry name" value="HTH_XRE"/>
    <property type="match status" value="1"/>
</dbReference>
<dbReference type="RefSeq" id="WP_344920462.1">
    <property type="nucleotide sequence ID" value="NZ_BAABAQ010000009.1"/>
</dbReference>
<dbReference type="CDD" id="cd00093">
    <property type="entry name" value="HTH_XRE"/>
    <property type="match status" value="1"/>
</dbReference>
<dbReference type="InterPro" id="IPR001387">
    <property type="entry name" value="Cro/C1-type_HTH"/>
</dbReference>
<evidence type="ECO:0000259" key="1">
    <source>
        <dbReference type="PROSITE" id="PS50943"/>
    </source>
</evidence>
<organism evidence="2 3">
    <name type="scientific">Streptosporangium oxazolinicum</name>
    <dbReference type="NCBI Taxonomy" id="909287"/>
    <lineage>
        <taxon>Bacteria</taxon>
        <taxon>Bacillati</taxon>
        <taxon>Actinomycetota</taxon>
        <taxon>Actinomycetes</taxon>
        <taxon>Streptosporangiales</taxon>
        <taxon>Streptosporangiaceae</taxon>
        <taxon>Streptosporangium</taxon>
    </lineage>
</organism>
<dbReference type="PROSITE" id="PS50943">
    <property type="entry name" value="HTH_CROC1"/>
    <property type="match status" value="1"/>
</dbReference>
<dbReference type="EMBL" id="BAABAQ010000009">
    <property type="protein sequence ID" value="GAA4198891.1"/>
    <property type="molecule type" value="Genomic_DNA"/>
</dbReference>
<dbReference type="Gene3D" id="3.30.450.180">
    <property type="match status" value="1"/>
</dbReference>
<protein>
    <submittedName>
        <fullName evidence="2">Helix-turn-helix transcriptional regulator</fullName>
    </submittedName>
</protein>
<name>A0ABP8B658_9ACTN</name>
<dbReference type="Pfam" id="PF17765">
    <property type="entry name" value="MLTR_LBD"/>
    <property type="match status" value="1"/>
</dbReference>
<dbReference type="PANTHER" id="PTHR35010:SF2">
    <property type="entry name" value="BLL4672 PROTEIN"/>
    <property type="match status" value="1"/>
</dbReference>
<comment type="caution">
    <text evidence="2">The sequence shown here is derived from an EMBL/GenBank/DDBJ whole genome shotgun (WGS) entry which is preliminary data.</text>
</comment>
<accession>A0ABP8B658</accession>
<dbReference type="InterPro" id="IPR041413">
    <property type="entry name" value="MLTR_LBD"/>
</dbReference>